<dbReference type="InterPro" id="IPR000032">
    <property type="entry name" value="HPr-like"/>
</dbReference>
<accession>A0A292IHY5</accession>
<dbReference type="RefSeq" id="WP_343251626.1">
    <property type="nucleotide sequence ID" value="NZ_HG937516.1"/>
</dbReference>
<dbReference type="PANTHER" id="PTHR33705">
    <property type="entry name" value="PHOSPHOCARRIER PROTEIN HPR"/>
    <property type="match status" value="1"/>
</dbReference>
<dbReference type="KEGG" id="mamp:MAMA39_01600"/>
<dbReference type="PANTHER" id="PTHR33705:SF2">
    <property type="entry name" value="PHOSPHOCARRIER PROTEIN NPR"/>
    <property type="match status" value="1"/>
</dbReference>
<reference evidence="7 8" key="1">
    <citation type="journal article" date="2015" name="Clin. Infect. Dis.">
        <title>Genomic Investigations unmask Mycoplasma amphoriforme, a new respiratory pathogen.</title>
        <authorList>
            <person name="Gillespie S.H."/>
            <person name="Ling C.L."/>
            <person name="Oravcova K."/>
            <person name="Pinheiro M."/>
            <person name="Wells L."/>
            <person name="Bryant J.M."/>
            <person name="McHugh T.D."/>
            <person name="Bebear C."/>
            <person name="Webster D."/>
            <person name="Harris S.R."/>
            <person name="Seth-Smith H.M."/>
            <person name="Thomson N.R."/>
        </authorList>
    </citation>
    <scope>NUCLEOTIDE SEQUENCE [LARGE SCALE GENOMIC DNA]</scope>
    <source>
        <strain evidence="7 8">A39</strain>
    </source>
</reference>
<dbReference type="AlphaFoldDB" id="A0A292IHY5"/>
<keyword evidence="5" id="KW-0598">Phosphotransferase system</keyword>
<dbReference type="NCBIfam" id="TIGR01003">
    <property type="entry name" value="PTS_HPr_family"/>
    <property type="match status" value="1"/>
</dbReference>
<gene>
    <name evidence="7" type="ORF">MAMA39_01600</name>
</gene>
<evidence type="ECO:0000256" key="3">
    <source>
        <dbReference type="ARBA" id="ARBA00020422"/>
    </source>
</evidence>
<dbReference type="Gene3D" id="3.30.1340.10">
    <property type="entry name" value="HPr-like"/>
    <property type="match status" value="1"/>
</dbReference>
<dbReference type="Pfam" id="PF00381">
    <property type="entry name" value="PTS-HPr"/>
    <property type="match status" value="1"/>
</dbReference>
<evidence type="ECO:0000256" key="2">
    <source>
        <dbReference type="ARBA" id="ARBA00004496"/>
    </source>
</evidence>
<evidence type="ECO:0000313" key="8">
    <source>
        <dbReference type="Proteomes" id="UP000261764"/>
    </source>
</evidence>
<proteinExistence type="predicted"/>
<dbReference type="SUPFAM" id="SSF55594">
    <property type="entry name" value="HPr-like"/>
    <property type="match status" value="1"/>
</dbReference>
<evidence type="ECO:0000256" key="1">
    <source>
        <dbReference type="ARBA" id="ARBA00003681"/>
    </source>
</evidence>
<dbReference type="Proteomes" id="UP000261764">
    <property type="component" value="Chromosome I"/>
</dbReference>
<keyword evidence="4" id="KW-0963">Cytoplasm</keyword>
<dbReference type="InterPro" id="IPR002114">
    <property type="entry name" value="PTS_HPr_Ser_P_site"/>
</dbReference>
<evidence type="ECO:0000313" key="7">
    <source>
        <dbReference type="EMBL" id="CDN40283.1"/>
    </source>
</evidence>
<dbReference type="GO" id="GO:0005737">
    <property type="term" value="C:cytoplasm"/>
    <property type="evidence" value="ECO:0007669"/>
    <property type="project" value="UniProtKB-SubCell"/>
</dbReference>
<evidence type="ECO:0000256" key="4">
    <source>
        <dbReference type="ARBA" id="ARBA00022490"/>
    </source>
</evidence>
<dbReference type="InterPro" id="IPR050399">
    <property type="entry name" value="HPr"/>
</dbReference>
<dbReference type="InterPro" id="IPR035895">
    <property type="entry name" value="HPr-like_sf"/>
</dbReference>
<name>A0A292IHY5_9MOLU</name>
<comment type="subcellular location">
    <subcellularLocation>
        <location evidence="2">Cytoplasm</location>
    </subcellularLocation>
</comment>
<dbReference type="PROSITE" id="PS00369">
    <property type="entry name" value="PTS_HPR_HIS"/>
    <property type="match status" value="1"/>
</dbReference>
<keyword evidence="8" id="KW-1185">Reference proteome</keyword>
<dbReference type="CDD" id="cd00367">
    <property type="entry name" value="PTS-HPr_like"/>
    <property type="match status" value="1"/>
</dbReference>
<evidence type="ECO:0000259" key="6">
    <source>
        <dbReference type="PROSITE" id="PS51350"/>
    </source>
</evidence>
<dbReference type="PROSITE" id="PS00589">
    <property type="entry name" value="PTS_HPR_SER"/>
    <property type="match status" value="1"/>
</dbReference>
<organism evidence="7 8">
    <name type="scientific">Mycoplasma amphoriforme A39</name>
    <dbReference type="NCBI Taxonomy" id="572419"/>
    <lineage>
        <taxon>Bacteria</taxon>
        <taxon>Bacillati</taxon>
        <taxon>Mycoplasmatota</taxon>
        <taxon>Mollicutes</taxon>
        <taxon>Mycoplasmataceae</taxon>
        <taxon>Mycoplasma</taxon>
    </lineage>
</organism>
<dbReference type="PROSITE" id="PS51350">
    <property type="entry name" value="PTS_HPR_DOM"/>
    <property type="match status" value="1"/>
</dbReference>
<evidence type="ECO:0000256" key="5">
    <source>
        <dbReference type="ARBA" id="ARBA00022683"/>
    </source>
</evidence>
<comment type="function">
    <text evidence="1">General (non sugar-specific) component of the phosphoenolpyruvate-dependent sugar phosphotransferase system (sugar PTS). This major carbohydrate active-transport system catalyzes the phosphorylation of incoming sugar substrates concomitantly with their translocation across the cell membrane. The phosphoryl group from phosphoenolpyruvate (PEP) is transferred to the phosphoryl carrier protein HPr by enzyme I. Phospho-HPr then transfers it to the PTS EIIA domain.</text>
</comment>
<dbReference type="PRINTS" id="PR00107">
    <property type="entry name" value="PHOSPHOCPHPR"/>
</dbReference>
<protein>
    <recommendedName>
        <fullName evidence="3">Phosphocarrier protein HPr</fullName>
    </recommendedName>
</protein>
<dbReference type="GO" id="GO:0009401">
    <property type="term" value="P:phosphoenolpyruvate-dependent sugar phosphotransferase system"/>
    <property type="evidence" value="ECO:0007669"/>
    <property type="project" value="UniProtKB-KW"/>
</dbReference>
<dbReference type="EMBL" id="HG937516">
    <property type="protein sequence ID" value="CDN40283.1"/>
    <property type="molecule type" value="Genomic_DNA"/>
</dbReference>
<dbReference type="InterPro" id="IPR001020">
    <property type="entry name" value="PTS_HPr_His_P_site"/>
</dbReference>
<feature type="domain" description="HPr" evidence="6">
    <location>
        <begin position="1"/>
        <end position="88"/>
    </location>
</feature>
<sequence>MKSFKAVVKDPTGLHARPATQLVQVANKFKSKTTIKTQAGTTGDAKSIINLMSLAIKQGDSFEIFFEGEDEAEAVMAVQKSLEDNQII</sequence>